<organism evidence="2 3">
    <name type="scientific">Halobacteriovorax marinus (strain ATCC BAA-682 / DSM 15412 / SJ)</name>
    <name type="common">Bacteriovorax marinus</name>
    <dbReference type="NCBI Taxonomy" id="862908"/>
    <lineage>
        <taxon>Bacteria</taxon>
        <taxon>Pseudomonadati</taxon>
        <taxon>Bdellovibrionota</taxon>
        <taxon>Bacteriovoracia</taxon>
        <taxon>Bacteriovoracales</taxon>
        <taxon>Halobacteriovoraceae</taxon>
        <taxon>Halobacteriovorax</taxon>
    </lineage>
</organism>
<sequence length="209" mass="23423">MRLIRMQLFKFSILFLLLNVNINAMNMFSDMDCIQGSFDAVVEHKAAPFGLSKNILTVSKNDCSISISHSKLKFMKNNWNIDVCRAPVHIKKDEGGVNVIKRGNGCKEGSSDFCKELSMIEKILQDDGLIFATGEKENISSDHGKIYCAYLLTKKYLREGIVFNRGRQYEGVLSPVKVKMNTSNVMSDVKEANEPSEVSKPLEDGPADF</sequence>
<dbReference type="HOGENOM" id="CLU_1313971_0_0_7"/>
<keyword evidence="3" id="KW-1185">Reference proteome</keyword>
<name>E1WZ87_HALMS</name>
<feature type="region of interest" description="Disordered" evidence="1">
    <location>
        <begin position="187"/>
        <end position="209"/>
    </location>
</feature>
<evidence type="ECO:0000256" key="1">
    <source>
        <dbReference type="SAM" id="MobiDB-lite"/>
    </source>
</evidence>
<evidence type="ECO:0000313" key="2">
    <source>
        <dbReference type="EMBL" id="CBW27775.1"/>
    </source>
</evidence>
<dbReference type="Proteomes" id="UP000008963">
    <property type="component" value="Chromosome"/>
</dbReference>
<dbReference type="KEGG" id="bmx:BMS_3013"/>
<dbReference type="EMBL" id="FQ312005">
    <property type="protein sequence ID" value="CBW27775.1"/>
    <property type="molecule type" value="Genomic_DNA"/>
</dbReference>
<dbReference type="PATRIC" id="fig|862908.3.peg.2881"/>
<gene>
    <name evidence="2" type="ordered locus">BMS_3013</name>
</gene>
<accession>E1WZ87</accession>
<dbReference type="STRING" id="862908.BMS_3013"/>
<proteinExistence type="predicted"/>
<protein>
    <submittedName>
        <fullName evidence="2">Exported protein</fullName>
    </submittedName>
</protein>
<evidence type="ECO:0000313" key="3">
    <source>
        <dbReference type="Proteomes" id="UP000008963"/>
    </source>
</evidence>
<reference evidence="3" key="1">
    <citation type="journal article" date="2013" name="ISME J.">
        <title>A small predatory core genome in the divergent marine Bacteriovorax marinus SJ and the terrestrial Bdellovibrio bacteriovorus.</title>
        <authorList>
            <person name="Crossman L.C."/>
            <person name="Chen H."/>
            <person name="Cerdeno-Tarraga A.M."/>
            <person name="Brooks K."/>
            <person name="Quail M.A."/>
            <person name="Pineiro S.A."/>
            <person name="Hobley L."/>
            <person name="Sockett R.E."/>
            <person name="Bentley S.D."/>
            <person name="Parkhill J."/>
            <person name="Williams H.N."/>
            <person name="Stine O.C."/>
        </authorList>
    </citation>
    <scope>NUCLEOTIDE SEQUENCE [LARGE SCALE GENOMIC DNA]</scope>
    <source>
        <strain evidence="3">ATCC BAA-682 / DSM 15412 / SJ</strain>
    </source>
</reference>
<dbReference type="AlphaFoldDB" id="E1WZ87"/>